<dbReference type="Gene3D" id="1.10.510.10">
    <property type="entry name" value="Transferase(Phosphotransferase) domain 1"/>
    <property type="match status" value="1"/>
</dbReference>
<dbReference type="PROSITE" id="PS00108">
    <property type="entry name" value="PROTEIN_KINASE_ST"/>
    <property type="match status" value="1"/>
</dbReference>
<protein>
    <submittedName>
        <fullName evidence="6">Serine/threonine-protein kinase</fullName>
    </submittedName>
</protein>
<organism evidence="6 7">
    <name type="scientific">Asanoa ferruginea</name>
    <dbReference type="NCBI Taxonomy" id="53367"/>
    <lineage>
        <taxon>Bacteria</taxon>
        <taxon>Bacillati</taxon>
        <taxon>Actinomycetota</taxon>
        <taxon>Actinomycetes</taxon>
        <taxon>Micromonosporales</taxon>
        <taxon>Micromonosporaceae</taxon>
        <taxon>Asanoa</taxon>
    </lineage>
</organism>
<dbReference type="PANTHER" id="PTHR43289:SF30">
    <property type="entry name" value="NON-SPECIFIC SERINE_THREONINE PROTEIN KINASE"/>
    <property type="match status" value="1"/>
</dbReference>
<gene>
    <name evidence="6" type="ORF">DFJ67_6378</name>
</gene>
<dbReference type="Gene3D" id="3.30.200.20">
    <property type="entry name" value="Phosphorylase Kinase, domain 1"/>
    <property type="match status" value="1"/>
</dbReference>
<dbReference type="OrthoDB" id="4408092at2"/>
<evidence type="ECO:0000256" key="1">
    <source>
        <dbReference type="ARBA" id="ARBA00022679"/>
    </source>
</evidence>
<dbReference type="PANTHER" id="PTHR43289">
    <property type="entry name" value="MITOGEN-ACTIVATED PROTEIN KINASE KINASE KINASE 20-RELATED"/>
    <property type="match status" value="1"/>
</dbReference>
<dbReference type="Pfam" id="PF00069">
    <property type="entry name" value="Pkinase"/>
    <property type="match status" value="1"/>
</dbReference>
<dbReference type="InterPro" id="IPR000719">
    <property type="entry name" value="Prot_kinase_dom"/>
</dbReference>
<dbReference type="PROSITE" id="PS50011">
    <property type="entry name" value="PROTEIN_KINASE_DOM"/>
    <property type="match status" value="1"/>
</dbReference>
<keyword evidence="3 6" id="KW-0418">Kinase</keyword>
<dbReference type="EMBL" id="QUMQ01000001">
    <property type="protein sequence ID" value="REG00326.1"/>
    <property type="molecule type" value="Genomic_DNA"/>
</dbReference>
<evidence type="ECO:0000256" key="3">
    <source>
        <dbReference type="ARBA" id="ARBA00022777"/>
    </source>
</evidence>
<keyword evidence="2" id="KW-0547">Nucleotide-binding</keyword>
<evidence type="ECO:0000313" key="6">
    <source>
        <dbReference type="EMBL" id="REG00326.1"/>
    </source>
</evidence>
<evidence type="ECO:0000256" key="2">
    <source>
        <dbReference type="ARBA" id="ARBA00022741"/>
    </source>
</evidence>
<evidence type="ECO:0000256" key="4">
    <source>
        <dbReference type="ARBA" id="ARBA00022840"/>
    </source>
</evidence>
<dbReference type="SMART" id="SM00220">
    <property type="entry name" value="S_TKc"/>
    <property type="match status" value="1"/>
</dbReference>
<dbReference type="SUPFAM" id="SSF56112">
    <property type="entry name" value="Protein kinase-like (PK-like)"/>
    <property type="match status" value="1"/>
</dbReference>
<reference evidence="6 7" key="1">
    <citation type="submission" date="2018-08" db="EMBL/GenBank/DDBJ databases">
        <title>Sequencing the genomes of 1000 actinobacteria strains.</title>
        <authorList>
            <person name="Klenk H.-P."/>
        </authorList>
    </citation>
    <scope>NUCLEOTIDE SEQUENCE [LARGE SCALE GENOMIC DNA]</scope>
    <source>
        <strain evidence="6 7">DSM 44099</strain>
    </source>
</reference>
<name>A0A3D9ZT08_9ACTN</name>
<keyword evidence="7" id="KW-1185">Reference proteome</keyword>
<dbReference type="Proteomes" id="UP000256913">
    <property type="component" value="Unassembled WGS sequence"/>
</dbReference>
<dbReference type="InterPro" id="IPR008271">
    <property type="entry name" value="Ser/Thr_kinase_AS"/>
</dbReference>
<evidence type="ECO:0000313" key="7">
    <source>
        <dbReference type="Proteomes" id="UP000256913"/>
    </source>
</evidence>
<comment type="caution">
    <text evidence="6">The sequence shown here is derived from an EMBL/GenBank/DDBJ whole genome shotgun (WGS) entry which is preliminary data.</text>
</comment>
<feature type="domain" description="Protein kinase" evidence="5">
    <location>
        <begin position="8"/>
        <end position="263"/>
    </location>
</feature>
<sequence>MRLLNDRYRLEQRIAVGGVSEVWRGHDETLGRPVAVKMIVSGSPDDVVSEARSGAALAHPNIAEVFDIGVWRTPSGQTLRYIVMEYAEGETLAHHLRAGPLDWRIATRVCAEVSAALAAAHLTGLVHRDIKPANVVLTPYGAKVLDFGISIMAGSHDRLPDGTILGTPAFMPPERFHGLPAAPASDMYALGVLLYLCLTGNLPFAPRSLGDHRIAAPETEPARLPPIKDLPHEVADVYLACLDPDPDARPSSFAAAALLAEVVDARVQLPPVSPPPAIDVPEEEVSPWTRAAAEAATGVATSDVVGRHRA</sequence>
<evidence type="ECO:0000259" key="5">
    <source>
        <dbReference type="PROSITE" id="PS50011"/>
    </source>
</evidence>
<dbReference type="AlphaFoldDB" id="A0A3D9ZT08"/>
<accession>A0A3D9ZT08</accession>
<keyword evidence="1" id="KW-0808">Transferase</keyword>
<dbReference type="CDD" id="cd14014">
    <property type="entry name" value="STKc_PknB_like"/>
    <property type="match status" value="1"/>
</dbReference>
<proteinExistence type="predicted"/>
<dbReference type="GO" id="GO:0004674">
    <property type="term" value="F:protein serine/threonine kinase activity"/>
    <property type="evidence" value="ECO:0007669"/>
    <property type="project" value="TreeGrafter"/>
</dbReference>
<dbReference type="InterPro" id="IPR011009">
    <property type="entry name" value="Kinase-like_dom_sf"/>
</dbReference>
<dbReference type="GO" id="GO:0005524">
    <property type="term" value="F:ATP binding"/>
    <property type="evidence" value="ECO:0007669"/>
    <property type="project" value="UniProtKB-KW"/>
</dbReference>
<keyword evidence="4" id="KW-0067">ATP-binding</keyword>